<sequence length="439" mass="49031">MNNQNQKPRRDFLKTSAILAGGMMIQPFSIPGAYAAGTDEIKLAVIGCGGRGTGAVFQAFETGYNIKLVAMADAFRDRIDKSYTPIMDKYGSDKVDVPEERKFVGFEGYKEAIKLADVVILASPPGFRPDHFEEAVKQGKQVFMEKPVAIDAIGIRRVLAAAEEAKKKKLNVVVGLQRHYQDNYRETIKRIHDGAIGDIVGGQVYWNDGGVWVNPRQEGQTEMEYQMRNWYYFNWLCGDHINEQHVHNIDVANWVKNSYPVQAYGTGGRQVRTGKEHGEIFDHHSITFTYADGTVIFSECRHFPGAANRVDESFQGTKGKVFLSAGNHGNLTDYKGNALYTHNREDNPNPYQVEHNELFAAIVAGEYKFADAENAAKSTMTAIMGRYSTYSGKVVTWDEALNSNVNLMPDKLAWDAMPKVLPNADGYYPFAIPGKTKVI</sequence>
<proteinExistence type="predicted"/>
<dbReference type="AlphaFoldDB" id="A0A1W2H0A7"/>
<accession>A0A1W2H0A7</accession>
<dbReference type="Gene3D" id="3.40.50.720">
    <property type="entry name" value="NAD(P)-binding Rossmann-like Domain"/>
    <property type="match status" value="1"/>
</dbReference>
<dbReference type="PANTHER" id="PTHR43818">
    <property type="entry name" value="BCDNA.GH03377"/>
    <property type="match status" value="1"/>
</dbReference>
<name>A0A1W2H0A7_9BACT</name>
<organism evidence="3 4">
    <name type="scientific">Aquiflexum balticum DSM 16537</name>
    <dbReference type="NCBI Taxonomy" id="758820"/>
    <lineage>
        <taxon>Bacteria</taxon>
        <taxon>Pseudomonadati</taxon>
        <taxon>Bacteroidota</taxon>
        <taxon>Cytophagia</taxon>
        <taxon>Cytophagales</taxon>
        <taxon>Cyclobacteriaceae</taxon>
        <taxon>Aquiflexum</taxon>
    </lineage>
</organism>
<dbReference type="Proteomes" id="UP000192333">
    <property type="component" value="Chromosome I"/>
</dbReference>
<dbReference type="SUPFAM" id="SSF55347">
    <property type="entry name" value="Glyceraldehyde-3-phosphate dehydrogenase-like, C-terminal domain"/>
    <property type="match status" value="1"/>
</dbReference>
<dbReference type="InterPro" id="IPR055170">
    <property type="entry name" value="GFO_IDH_MocA-like_dom"/>
</dbReference>
<dbReference type="InterPro" id="IPR006311">
    <property type="entry name" value="TAT_signal"/>
</dbReference>
<evidence type="ECO:0000259" key="2">
    <source>
        <dbReference type="Pfam" id="PF22725"/>
    </source>
</evidence>
<evidence type="ECO:0000259" key="1">
    <source>
        <dbReference type="Pfam" id="PF01408"/>
    </source>
</evidence>
<dbReference type="RefSeq" id="WP_084119148.1">
    <property type="nucleotide sequence ID" value="NZ_LT838813.1"/>
</dbReference>
<dbReference type="Gene3D" id="3.30.360.10">
    <property type="entry name" value="Dihydrodipicolinate Reductase, domain 2"/>
    <property type="match status" value="1"/>
</dbReference>
<feature type="domain" description="GFO/IDH/MocA-like oxidoreductase" evidence="2">
    <location>
        <begin position="185"/>
        <end position="320"/>
    </location>
</feature>
<dbReference type="Pfam" id="PF01408">
    <property type="entry name" value="GFO_IDH_MocA"/>
    <property type="match status" value="1"/>
</dbReference>
<reference evidence="4" key="1">
    <citation type="submission" date="2017-04" db="EMBL/GenBank/DDBJ databases">
        <authorList>
            <person name="Varghese N."/>
            <person name="Submissions S."/>
        </authorList>
    </citation>
    <scope>NUCLEOTIDE SEQUENCE [LARGE SCALE GENOMIC DNA]</scope>
    <source>
        <strain evidence="4">DSM 16537</strain>
    </source>
</reference>
<gene>
    <name evidence="3" type="ORF">SAMN00777080_0876</name>
</gene>
<dbReference type="EMBL" id="LT838813">
    <property type="protein sequence ID" value="SMD42329.1"/>
    <property type="molecule type" value="Genomic_DNA"/>
</dbReference>
<protein>
    <submittedName>
        <fullName evidence="3">Predicted dehydrogenase</fullName>
    </submittedName>
</protein>
<dbReference type="InterPro" id="IPR000683">
    <property type="entry name" value="Gfo/Idh/MocA-like_OxRdtase_N"/>
</dbReference>
<evidence type="ECO:0000313" key="3">
    <source>
        <dbReference type="EMBL" id="SMD42329.1"/>
    </source>
</evidence>
<dbReference type="InterPro" id="IPR036291">
    <property type="entry name" value="NAD(P)-bd_dom_sf"/>
</dbReference>
<dbReference type="InterPro" id="IPR050463">
    <property type="entry name" value="Gfo/Idh/MocA_oxidrdct_glycsds"/>
</dbReference>
<dbReference type="PANTHER" id="PTHR43818:SF5">
    <property type="entry name" value="OXIDOREDUCTASE FAMILY PROTEIN"/>
    <property type="match status" value="1"/>
</dbReference>
<keyword evidence="4" id="KW-1185">Reference proteome</keyword>
<dbReference type="GO" id="GO:0000166">
    <property type="term" value="F:nucleotide binding"/>
    <property type="evidence" value="ECO:0007669"/>
    <property type="project" value="InterPro"/>
</dbReference>
<dbReference type="PROSITE" id="PS51318">
    <property type="entry name" value="TAT"/>
    <property type="match status" value="1"/>
</dbReference>
<dbReference type="STRING" id="758820.SAMN00777080_0876"/>
<dbReference type="OrthoDB" id="127583at2"/>
<dbReference type="Pfam" id="PF22725">
    <property type="entry name" value="GFO_IDH_MocA_C3"/>
    <property type="match status" value="1"/>
</dbReference>
<feature type="domain" description="Gfo/Idh/MocA-like oxidoreductase N-terminal" evidence="1">
    <location>
        <begin position="42"/>
        <end position="168"/>
    </location>
</feature>
<dbReference type="SUPFAM" id="SSF51735">
    <property type="entry name" value="NAD(P)-binding Rossmann-fold domains"/>
    <property type="match status" value="1"/>
</dbReference>
<evidence type="ECO:0000313" key="4">
    <source>
        <dbReference type="Proteomes" id="UP000192333"/>
    </source>
</evidence>